<feature type="transmembrane region" description="Helical" evidence="1">
    <location>
        <begin position="285"/>
        <end position="307"/>
    </location>
</feature>
<dbReference type="InterPro" id="IPR047928">
    <property type="entry name" value="Perm_prefix_1"/>
</dbReference>
<evidence type="ECO:0008006" key="4">
    <source>
        <dbReference type="Google" id="ProtNLM"/>
    </source>
</evidence>
<dbReference type="RefSeq" id="WP_344059862.1">
    <property type="nucleotide sequence ID" value="NZ_BAAAOH010000001.1"/>
</dbReference>
<feature type="transmembrane region" description="Helical" evidence="1">
    <location>
        <begin position="151"/>
        <end position="173"/>
    </location>
</feature>
<accession>A0ABP5DNI1</accession>
<keyword evidence="1" id="KW-1133">Transmembrane helix</keyword>
<evidence type="ECO:0000313" key="2">
    <source>
        <dbReference type="EMBL" id="GAA1981656.1"/>
    </source>
</evidence>
<comment type="caution">
    <text evidence="2">The sequence shown here is derived from an EMBL/GenBank/DDBJ whole genome shotgun (WGS) entry which is preliminary data.</text>
</comment>
<reference evidence="3" key="1">
    <citation type="journal article" date="2019" name="Int. J. Syst. Evol. Microbiol.">
        <title>The Global Catalogue of Microorganisms (GCM) 10K type strain sequencing project: providing services to taxonomists for standard genome sequencing and annotation.</title>
        <authorList>
            <consortium name="The Broad Institute Genomics Platform"/>
            <consortium name="The Broad Institute Genome Sequencing Center for Infectious Disease"/>
            <person name="Wu L."/>
            <person name="Ma J."/>
        </authorList>
    </citation>
    <scope>NUCLEOTIDE SEQUENCE [LARGE SCALE GENOMIC DNA]</scope>
    <source>
        <strain evidence="3">JCM 14902</strain>
    </source>
</reference>
<dbReference type="Proteomes" id="UP001500326">
    <property type="component" value="Unassembled WGS sequence"/>
</dbReference>
<dbReference type="EMBL" id="BAAAOH010000001">
    <property type="protein sequence ID" value="GAA1981656.1"/>
    <property type="molecule type" value="Genomic_DNA"/>
</dbReference>
<evidence type="ECO:0000256" key="1">
    <source>
        <dbReference type="SAM" id="Phobius"/>
    </source>
</evidence>
<feature type="transmembrane region" description="Helical" evidence="1">
    <location>
        <begin position="179"/>
        <end position="199"/>
    </location>
</feature>
<feature type="transmembrane region" description="Helical" evidence="1">
    <location>
        <begin position="125"/>
        <end position="144"/>
    </location>
</feature>
<feature type="transmembrane region" description="Helical" evidence="1">
    <location>
        <begin position="319"/>
        <end position="339"/>
    </location>
</feature>
<feature type="transmembrane region" description="Helical" evidence="1">
    <location>
        <begin position="425"/>
        <end position="444"/>
    </location>
</feature>
<evidence type="ECO:0000313" key="3">
    <source>
        <dbReference type="Proteomes" id="UP001500326"/>
    </source>
</evidence>
<sequence length="447" mass="48047">MDGPVEEQIAAWREFVTARAVMAGDAVELEAHLRDQIDGLEASGLSGDEAFLVAVKRMGRLDELSREFAREHSDRLWKQLVVGGATATERPSTGLALAVALAVGAGLAAQLPRVFGLTYSTAPEVFVSNLPVLVLPFLAAFLMVRRSARIGTILAVAVPFVAAALILNLYPFATDGATFVLASVHAAVALWIVVGIAYVNGDWRSDRARMDFIRFTGEWFVYFVLLGLGGGVLIALTVGLFSAIGMDVTRFVEEWMLPCGIGGAVVIAGWLVEAKQSVIENIAPVLTKVFTPLFTILLLALAVAGLIQGNLVDSDRDLLILFDVTLIVVLALLLYSLSAREPAAAPGWFDRLQLVMVVAALVIDVLLLIAMIGRIGTYGASPNKLASLGLNLILLVNLAGAAWLQFGFVRGRVAYGRLERWQTSYVPVYLVWAVVVVVVFPPLFGFV</sequence>
<keyword evidence="1" id="KW-0812">Transmembrane</keyword>
<dbReference type="NCBIfam" id="NF038403">
    <property type="entry name" value="perm_prefix_1"/>
    <property type="match status" value="1"/>
</dbReference>
<gene>
    <name evidence="2" type="ORF">GCM10009777_14040</name>
</gene>
<feature type="transmembrane region" description="Helical" evidence="1">
    <location>
        <begin position="385"/>
        <end position="404"/>
    </location>
</feature>
<feature type="transmembrane region" description="Helical" evidence="1">
    <location>
        <begin position="95"/>
        <end position="113"/>
    </location>
</feature>
<name>A0ABP5DNI1_9MICO</name>
<feature type="transmembrane region" description="Helical" evidence="1">
    <location>
        <begin position="219"/>
        <end position="243"/>
    </location>
</feature>
<keyword evidence="1" id="KW-0472">Membrane</keyword>
<proteinExistence type="predicted"/>
<keyword evidence="3" id="KW-1185">Reference proteome</keyword>
<feature type="transmembrane region" description="Helical" evidence="1">
    <location>
        <begin position="351"/>
        <end position="373"/>
    </location>
</feature>
<feature type="transmembrane region" description="Helical" evidence="1">
    <location>
        <begin position="255"/>
        <end position="273"/>
    </location>
</feature>
<organism evidence="2 3">
    <name type="scientific">Microbacterium pumilum</name>
    <dbReference type="NCBI Taxonomy" id="344165"/>
    <lineage>
        <taxon>Bacteria</taxon>
        <taxon>Bacillati</taxon>
        <taxon>Actinomycetota</taxon>
        <taxon>Actinomycetes</taxon>
        <taxon>Micrococcales</taxon>
        <taxon>Microbacteriaceae</taxon>
        <taxon>Microbacterium</taxon>
    </lineage>
</organism>
<protein>
    <recommendedName>
        <fullName evidence="4">DUF4153 domain-containing protein</fullName>
    </recommendedName>
</protein>